<dbReference type="SUPFAM" id="SSF52096">
    <property type="entry name" value="ClpP/crotonase"/>
    <property type="match status" value="1"/>
</dbReference>
<dbReference type="InterPro" id="IPR001753">
    <property type="entry name" value="Enoyl-CoA_hydra/iso"/>
</dbReference>
<dbReference type="RefSeq" id="WP_379837676.1">
    <property type="nucleotide sequence ID" value="NZ_JBHRYQ010000001.1"/>
</dbReference>
<evidence type="ECO:0000256" key="1">
    <source>
        <dbReference type="ARBA" id="ARBA00005254"/>
    </source>
</evidence>
<accession>A0ABV7YV30</accession>
<name>A0ABV7YV30_9BACT</name>
<protein>
    <submittedName>
        <fullName evidence="2">Enoyl-CoA hydratase/isomerase family protein</fullName>
    </submittedName>
</protein>
<comment type="caution">
    <text evidence="2">The sequence shown here is derived from an EMBL/GenBank/DDBJ whole genome shotgun (WGS) entry which is preliminary data.</text>
</comment>
<dbReference type="Gene3D" id="3.90.226.10">
    <property type="entry name" value="2-enoyl-CoA Hydratase, Chain A, domain 1"/>
    <property type="match status" value="1"/>
</dbReference>
<dbReference type="Proteomes" id="UP001595616">
    <property type="component" value="Unassembled WGS sequence"/>
</dbReference>
<dbReference type="InterPro" id="IPR051683">
    <property type="entry name" value="Enoyl-CoA_Hydratase/Isomerase"/>
</dbReference>
<dbReference type="Pfam" id="PF00378">
    <property type="entry name" value="ECH_1"/>
    <property type="match status" value="1"/>
</dbReference>
<dbReference type="PANTHER" id="PTHR42964:SF1">
    <property type="entry name" value="POLYKETIDE BIOSYNTHESIS ENOYL-COA HYDRATASE PKSH-RELATED"/>
    <property type="match status" value="1"/>
</dbReference>
<organism evidence="2 3">
    <name type="scientific">Lacihabitans lacunae</name>
    <dbReference type="NCBI Taxonomy" id="1028214"/>
    <lineage>
        <taxon>Bacteria</taxon>
        <taxon>Pseudomonadati</taxon>
        <taxon>Bacteroidota</taxon>
        <taxon>Cytophagia</taxon>
        <taxon>Cytophagales</taxon>
        <taxon>Leadbetterellaceae</taxon>
        <taxon>Lacihabitans</taxon>
    </lineage>
</organism>
<reference evidence="3" key="1">
    <citation type="journal article" date="2019" name="Int. J. Syst. Evol. Microbiol.">
        <title>The Global Catalogue of Microorganisms (GCM) 10K type strain sequencing project: providing services to taxonomists for standard genome sequencing and annotation.</title>
        <authorList>
            <consortium name="The Broad Institute Genomics Platform"/>
            <consortium name="The Broad Institute Genome Sequencing Center for Infectious Disease"/>
            <person name="Wu L."/>
            <person name="Ma J."/>
        </authorList>
    </citation>
    <scope>NUCLEOTIDE SEQUENCE [LARGE SCALE GENOMIC DNA]</scope>
    <source>
        <strain evidence="3">CECT 7956</strain>
    </source>
</reference>
<dbReference type="PANTHER" id="PTHR42964">
    <property type="entry name" value="ENOYL-COA HYDRATASE"/>
    <property type="match status" value="1"/>
</dbReference>
<gene>
    <name evidence="2" type="ORF">ACFOOI_10240</name>
</gene>
<sequence length="265" mass="29437">MADYIYIKTQKKDHVFTLTLARSEKRNAFTPTMVNEIHHALAKANIDKEIWLVLINAEGPVFCSGMDLKVFQNPELDQKNPEIENLNISLNDAIGQLNKPSIAVVEGDVMAGGMLLTLNTTYVYAKPDVKFSLPEVKRGIFPFQVMGALLNFISIKKTLDLCITGKVLDSKEAIGFGLVSDVLAADFEFKKMNDEGLNNLISVILSNSPSAIRAGMLTAKELKQVYETEKNSYLLSQLEALRSTKDAQEGAKAFFEKRAPSWTNE</sequence>
<dbReference type="InterPro" id="IPR029045">
    <property type="entry name" value="ClpP/crotonase-like_dom_sf"/>
</dbReference>
<evidence type="ECO:0000313" key="3">
    <source>
        <dbReference type="Proteomes" id="UP001595616"/>
    </source>
</evidence>
<keyword evidence="3" id="KW-1185">Reference proteome</keyword>
<comment type="similarity">
    <text evidence="1">Belongs to the enoyl-CoA hydratase/isomerase family.</text>
</comment>
<evidence type="ECO:0000313" key="2">
    <source>
        <dbReference type="EMBL" id="MFC3811034.1"/>
    </source>
</evidence>
<dbReference type="EMBL" id="JBHRYQ010000001">
    <property type="protein sequence ID" value="MFC3811034.1"/>
    <property type="molecule type" value="Genomic_DNA"/>
</dbReference>
<proteinExistence type="inferred from homology"/>
<dbReference type="CDD" id="cd06558">
    <property type="entry name" value="crotonase-like"/>
    <property type="match status" value="1"/>
</dbReference>